<protein>
    <submittedName>
        <fullName evidence="3">PhzF family phenazine biosynthesis protein</fullName>
    </submittedName>
</protein>
<proteinExistence type="inferred from homology"/>
<dbReference type="AlphaFoldDB" id="A0A7G5H4G8"/>
<organism evidence="3 4">
    <name type="scientific">Spirosoma foliorum</name>
    <dbReference type="NCBI Taxonomy" id="2710596"/>
    <lineage>
        <taxon>Bacteria</taxon>
        <taxon>Pseudomonadati</taxon>
        <taxon>Bacteroidota</taxon>
        <taxon>Cytophagia</taxon>
        <taxon>Cytophagales</taxon>
        <taxon>Cytophagaceae</taxon>
        <taxon>Spirosoma</taxon>
    </lineage>
</organism>
<keyword evidence="4" id="KW-1185">Reference proteome</keyword>
<sequence>MKSVKFYIVDVFASQKYQGNQLAVFLDLEDSLSQKEMQQITKEINFAESAFIKENKNNERFIVKIFTPEYEVPFAGHPSLGTSYIIAKFILPKAIPNLVLELAHSDIDITIFNPENLDDSLFFMRQAQPEFRDTFTREEVSEGLRISLNDIDTSFPIQEISTGLPYILIPLTSLAAMERLSLTFDSLKEFLVFRNRYRTNSLTGHTTSLFFFTKETYESGNTYNTRMLLLENNKLTEDAATGSANGCFLAYLLAHMSPQINVTVEQGFQIERKSYLYLDGKISGGNYQLNVGGRNKLISEGVWYI</sequence>
<dbReference type="NCBIfam" id="TIGR00654">
    <property type="entry name" value="PhzF_family"/>
    <property type="match status" value="1"/>
</dbReference>
<dbReference type="RefSeq" id="WP_182463383.1">
    <property type="nucleotide sequence ID" value="NZ_CP059732.1"/>
</dbReference>
<evidence type="ECO:0000313" key="3">
    <source>
        <dbReference type="EMBL" id="QMW06010.1"/>
    </source>
</evidence>
<dbReference type="KEGG" id="sfol:H3H32_14485"/>
<dbReference type="Proteomes" id="UP000515369">
    <property type="component" value="Chromosome"/>
</dbReference>
<dbReference type="Pfam" id="PF02567">
    <property type="entry name" value="PhzC-PhzF"/>
    <property type="match status" value="1"/>
</dbReference>
<dbReference type="InterPro" id="IPR003719">
    <property type="entry name" value="Phenazine_PhzF-like"/>
</dbReference>
<evidence type="ECO:0000256" key="1">
    <source>
        <dbReference type="ARBA" id="ARBA00008270"/>
    </source>
</evidence>
<dbReference type="PIRSF" id="PIRSF016184">
    <property type="entry name" value="PhzC_PhzF"/>
    <property type="match status" value="1"/>
</dbReference>
<dbReference type="GO" id="GO:0016853">
    <property type="term" value="F:isomerase activity"/>
    <property type="evidence" value="ECO:0007669"/>
    <property type="project" value="TreeGrafter"/>
</dbReference>
<reference evidence="3 4" key="1">
    <citation type="submission" date="2020-07" db="EMBL/GenBank/DDBJ databases">
        <title>Spirosoma foliorum sp. nov., isolated from the leaves on the Nejang mountain Korea, Republic of.</title>
        <authorList>
            <person name="Ho H."/>
            <person name="Lee Y.-J."/>
            <person name="Nurcahyanto D.-A."/>
            <person name="Kim S.-G."/>
        </authorList>
    </citation>
    <scope>NUCLEOTIDE SEQUENCE [LARGE SCALE GENOMIC DNA]</scope>
    <source>
        <strain evidence="3 4">PL0136</strain>
    </source>
</reference>
<dbReference type="PANTHER" id="PTHR13774">
    <property type="entry name" value="PHENAZINE BIOSYNTHESIS PROTEIN"/>
    <property type="match status" value="1"/>
</dbReference>
<dbReference type="SUPFAM" id="SSF54506">
    <property type="entry name" value="Diaminopimelate epimerase-like"/>
    <property type="match status" value="1"/>
</dbReference>
<accession>A0A7G5H4G8</accession>
<dbReference type="PANTHER" id="PTHR13774:SF32">
    <property type="entry name" value="ANTISENSE-ENHANCING SEQUENCE 1"/>
    <property type="match status" value="1"/>
</dbReference>
<evidence type="ECO:0000313" key="4">
    <source>
        <dbReference type="Proteomes" id="UP000515369"/>
    </source>
</evidence>
<dbReference type="Gene3D" id="3.10.310.10">
    <property type="entry name" value="Diaminopimelate Epimerase, Chain A, domain 1"/>
    <property type="match status" value="2"/>
</dbReference>
<dbReference type="GO" id="GO:0005737">
    <property type="term" value="C:cytoplasm"/>
    <property type="evidence" value="ECO:0007669"/>
    <property type="project" value="TreeGrafter"/>
</dbReference>
<name>A0A7G5H4G8_9BACT</name>
<evidence type="ECO:0000256" key="2">
    <source>
        <dbReference type="PIRSR" id="PIRSR016184-1"/>
    </source>
</evidence>
<comment type="similarity">
    <text evidence="1">Belongs to the PhzF family.</text>
</comment>
<gene>
    <name evidence="3" type="ORF">H3H32_14485</name>
</gene>
<dbReference type="EMBL" id="CP059732">
    <property type="protein sequence ID" value="QMW06010.1"/>
    <property type="molecule type" value="Genomic_DNA"/>
</dbReference>
<feature type="active site" evidence="2">
    <location>
        <position position="48"/>
    </location>
</feature>